<gene>
    <name evidence="1" type="ORF">EYF80_007272</name>
</gene>
<dbReference type="EMBL" id="SRLO01000039">
    <property type="protein sequence ID" value="TNN82437.1"/>
    <property type="molecule type" value="Genomic_DNA"/>
</dbReference>
<name>A0A4Z2IXE8_9TELE</name>
<comment type="caution">
    <text evidence="1">The sequence shown here is derived from an EMBL/GenBank/DDBJ whole genome shotgun (WGS) entry which is preliminary data.</text>
</comment>
<dbReference type="Proteomes" id="UP000314294">
    <property type="component" value="Unassembled WGS sequence"/>
</dbReference>
<keyword evidence="2" id="KW-1185">Reference proteome</keyword>
<proteinExistence type="predicted"/>
<reference evidence="1 2" key="1">
    <citation type="submission" date="2019-03" db="EMBL/GenBank/DDBJ databases">
        <title>First draft genome of Liparis tanakae, snailfish: a comprehensive survey of snailfish specific genes.</title>
        <authorList>
            <person name="Kim W."/>
            <person name="Song I."/>
            <person name="Jeong J.-H."/>
            <person name="Kim D."/>
            <person name="Kim S."/>
            <person name="Ryu S."/>
            <person name="Song J.Y."/>
            <person name="Lee S.K."/>
        </authorList>
    </citation>
    <scope>NUCLEOTIDE SEQUENCE [LARGE SCALE GENOMIC DNA]</scope>
    <source>
        <tissue evidence="1">Muscle</tissue>
    </source>
</reference>
<dbReference type="AlphaFoldDB" id="A0A4Z2IXE8"/>
<organism evidence="1 2">
    <name type="scientific">Liparis tanakae</name>
    <name type="common">Tanaka's snailfish</name>
    <dbReference type="NCBI Taxonomy" id="230148"/>
    <lineage>
        <taxon>Eukaryota</taxon>
        <taxon>Metazoa</taxon>
        <taxon>Chordata</taxon>
        <taxon>Craniata</taxon>
        <taxon>Vertebrata</taxon>
        <taxon>Euteleostomi</taxon>
        <taxon>Actinopterygii</taxon>
        <taxon>Neopterygii</taxon>
        <taxon>Teleostei</taxon>
        <taxon>Neoteleostei</taxon>
        <taxon>Acanthomorphata</taxon>
        <taxon>Eupercaria</taxon>
        <taxon>Perciformes</taxon>
        <taxon>Cottioidei</taxon>
        <taxon>Cottales</taxon>
        <taxon>Liparidae</taxon>
        <taxon>Liparis</taxon>
    </lineage>
</organism>
<sequence>MAEGLGYLADGKHKSSGSKTFCKVSNNFSSEYRTIKPSMSPLGPAGSDGGSQLAYYRDCGGDSISVKET</sequence>
<evidence type="ECO:0000313" key="1">
    <source>
        <dbReference type="EMBL" id="TNN82437.1"/>
    </source>
</evidence>
<accession>A0A4Z2IXE8</accession>
<protein>
    <submittedName>
        <fullName evidence="1">Uncharacterized protein</fullName>
    </submittedName>
</protein>
<evidence type="ECO:0000313" key="2">
    <source>
        <dbReference type="Proteomes" id="UP000314294"/>
    </source>
</evidence>